<dbReference type="Pfam" id="PF01734">
    <property type="entry name" value="Patatin"/>
    <property type="match status" value="1"/>
</dbReference>
<dbReference type="InterPro" id="IPR002641">
    <property type="entry name" value="PNPLA_dom"/>
</dbReference>
<comment type="caution">
    <text evidence="4">Lacks conserved residue(s) required for the propagation of feature annotation.</text>
</comment>
<dbReference type="Pfam" id="PF12536">
    <property type="entry name" value="DUF3734"/>
    <property type="match status" value="1"/>
</dbReference>
<evidence type="ECO:0000256" key="3">
    <source>
        <dbReference type="ARBA" id="ARBA00023098"/>
    </source>
</evidence>
<dbReference type="PROSITE" id="PS51635">
    <property type="entry name" value="PNPLA"/>
    <property type="match status" value="1"/>
</dbReference>
<organism evidence="6 7">
    <name type="scientific">Nitrospirillum amazonense</name>
    <dbReference type="NCBI Taxonomy" id="28077"/>
    <lineage>
        <taxon>Bacteria</taxon>
        <taxon>Pseudomonadati</taxon>
        <taxon>Pseudomonadota</taxon>
        <taxon>Alphaproteobacteria</taxon>
        <taxon>Rhodospirillales</taxon>
        <taxon>Azospirillaceae</taxon>
        <taxon>Nitrospirillum</taxon>
    </lineage>
</organism>
<evidence type="ECO:0000259" key="5">
    <source>
        <dbReference type="PROSITE" id="PS51635"/>
    </source>
</evidence>
<dbReference type="GO" id="GO:0016787">
    <property type="term" value="F:hydrolase activity"/>
    <property type="evidence" value="ECO:0007669"/>
    <property type="project" value="UniProtKB-UniRule"/>
</dbReference>
<evidence type="ECO:0000256" key="1">
    <source>
        <dbReference type="ARBA" id="ARBA00022801"/>
    </source>
</evidence>
<gene>
    <name evidence="6" type="ORF">FBZ92_102173</name>
</gene>
<evidence type="ECO:0000256" key="2">
    <source>
        <dbReference type="ARBA" id="ARBA00022963"/>
    </source>
</evidence>
<keyword evidence="3 4" id="KW-0443">Lipid metabolism</keyword>
<proteinExistence type="predicted"/>
<dbReference type="SUPFAM" id="SSF52151">
    <property type="entry name" value="FabD/lysophospholipase-like"/>
    <property type="match status" value="1"/>
</dbReference>
<sequence length="341" mass="36763">MDRQADATILVLGGGNALGAYHGGAFEALVEAGIQPDWIVGASIGAVMGALIAGNPVELRLPRLRRYWELASAASPPWLAAAGRDDYNEAHALGTLMMGRPGFFTRRFPGLLALMPGLPDDTALMDHHPMAATLEGLLDYGLLDAGDIRLTVGCLDVATGDEVYFDSAVHPITSRHLLVSTAAMPLFPPVELDGRLLCDPVHRNNMPLDLPVLQRPEDRLLCFASELFSIEGRPPADMAATLARCQDLQCAGHAQRALAGLRREYALRRRADLPGSLTVVHAVHRAPPHEKVGKSLNFSAQSIAERWRAGLEDMRAALARWRSTPAADGFTYVAPPRPVPS</sequence>
<evidence type="ECO:0000313" key="6">
    <source>
        <dbReference type="EMBL" id="TWB63995.1"/>
    </source>
</evidence>
<dbReference type="PANTHER" id="PTHR14226:SF57">
    <property type="entry name" value="BLR7027 PROTEIN"/>
    <property type="match status" value="1"/>
</dbReference>
<dbReference type="Gene3D" id="3.40.1090.10">
    <property type="entry name" value="Cytosolic phospholipase A2 catalytic domain"/>
    <property type="match status" value="1"/>
</dbReference>
<feature type="active site" description="Nucleophile" evidence="4">
    <location>
        <position position="43"/>
    </location>
</feature>
<feature type="active site" description="Proton acceptor" evidence="4">
    <location>
        <position position="199"/>
    </location>
</feature>
<dbReference type="Proteomes" id="UP000318050">
    <property type="component" value="Unassembled WGS sequence"/>
</dbReference>
<dbReference type="GO" id="GO:0016042">
    <property type="term" value="P:lipid catabolic process"/>
    <property type="evidence" value="ECO:0007669"/>
    <property type="project" value="UniProtKB-UniRule"/>
</dbReference>
<dbReference type="InterPro" id="IPR050301">
    <property type="entry name" value="NTE"/>
</dbReference>
<dbReference type="AlphaFoldDB" id="A0A560IZT1"/>
<protein>
    <submittedName>
        <fullName evidence="6">NTE family protein</fullName>
    </submittedName>
</protein>
<dbReference type="OrthoDB" id="9807112at2"/>
<evidence type="ECO:0000313" key="7">
    <source>
        <dbReference type="Proteomes" id="UP000318050"/>
    </source>
</evidence>
<dbReference type="PANTHER" id="PTHR14226">
    <property type="entry name" value="NEUROPATHY TARGET ESTERASE/SWISS CHEESE D.MELANOGASTER"/>
    <property type="match status" value="1"/>
</dbReference>
<name>A0A560IZT1_9PROT</name>
<evidence type="ECO:0000256" key="4">
    <source>
        <dbReference type="PROSITE-ProRule" id="PRU01161"/>
    </source>
</evidence>
<keyword evidence="2 4" id="KW-0442">Lipid degradation</keyword>
<dbReference type="InterPro" id="IPR016035">
    <property type="entry name" value="Acyl_Trfase/lysoPLipase"/>
</dbReference>
<feature type="short sequence motif" description="GXSXG" evidence="4">
    <location>
        <begin position="41"/>
        <end position="45"/>
    </location>
</feature>
<comment type="caution">
    <text evidence="6">The sequence shown here is derived from an EMBL/GenBank/DDBJ whole genome shotgun (WGS) entry which is preliminary data.</text>
</comment>
<keyword evidence="1 4" id="KW-0378">Hydrolase</keyword>
<accession>A0A560IZT1</accession>
<reference evidence="6 7" key="1">
    <citation type="submission" date="2019-06" db="EMBL/GenBank/DDBJ databases">
        <title>Genomic Encyclopedia of Type Strains, Phase IV (KMG-V): Genome sequencing to study the core and pangenomes of soil and plant-associated prokaryotes.</title>
        <authorList>
            <person name="Whitman W."/>
        </authorList>
    </citation>
    <scope>NUCLEOTIDE SEQUENCE [LARGE SCALE GENOMIC DNA]</scope>
    <source>
        <strain evidence="6 7">BR 11140</strain>
    </source>
</reference>
<feature type="domain" description="PNPLA" evidence="5">
    <location>
        <begin position="10"/>
        <end position="212"/>
    </location>
</feature>
<dbReference type="InterPro" id="IPR021095">
    <property type="entry name" value="DUF3734"/>
</dbReference>
<dbReference type="EMBL" id="VITT01000002">
    <property type="protein sequence ID" value="TWB63995.1"/>
    <property type="molecule type" value="Genomic_DNA"/>
</dbReference>